<feature type="domain" description="Cytochrome c" evidence="8">
    <location>
        <begin position="375"/>
        <end position="515"/>
    </location>
</feature>
<evidence type="ECO:0000256" key="5">
    <source>
        <dbReference type="ARBA" id="ARBA00023004"/>
    </source>
</evidence>
<dbReference type="PROSITE" id="PS51007">
    <property type="entry name" value="CYTC"/>
    <property type="match status" value="1"/>
</dbReference>
<keyword evidence="7" id="KW-0472">Membrane</keyword>
<dbReference type="PANTHER" id="PTHR30600">
    <property type="entry name" value="CYTOCHROME C PEROXIDASE-RELATED"/>
    <property type="match status" value="1"/>
</dbReference>
<dbReference type="SUPFAM" id="SSF46626">
    <property type="entry name" value="Cytochrome c"/>
    <property type="match status" value="2"/>
</dbReference>
<dbReference type="EMBL" id="JSUQ01000033">
    <property type="protein sequence ID" value="KHQ49990.1"/>
    <property type="molecule type" value="Genomic_DNA"/>
</dbReference>
<evidence type="ECO:0000313" key="9">
    <source>
        <dbReference type="EMBL" id="KHQ49990.1"/>
    </source>
</evidence>
<keyword evidence="7" id="KW-0812">Transmembrane</keyword>
<dbReference type="InterPro" id="IPR036909">
    <property type="entry name" value="Cyt_c-like_dom_sf"/>
</dbReference>
<dbReference type="RefSeq" id="WP_043146694.1">
    <property type="nucleotide sequence ID" value="NZ_JAHVJH010000007.1"/>
</dbReference>
<dbReference type="GO" id="GO:0030313">
    <property type="term" value="C:cell envelope"/>
    <property type="evidence" value="ECO:0007669"/>
    <property type="project" value="UniProtKB-SubCell"/>
</dbReference>
<dbReference type="GO" id="GO:0020037">
    <property type="term" value="F:heme binding"/>
    <property type="evidence" value="ECO:0007669"/>
    <property type="project" value="InterPro"/>
</dbReference>
<dbReference type="InterPro" id="IPR051395">
    <property type="entry name" value="Cytochrome_c_Peroxidase/MauG"/>
</dbReference>
<dbReference type="AlphaFoldDB" id="A0A0B3RFJ8"/>
<organism evidence="9 10">
    <name type="scientific">Mameliella alba</name>
    <dbReference type="NCBI Taxonomy" id="561184"/>
    <lineage>
        <taxon>Bacteria</taxon>
        <taxon>Pseudomonadati</taxon>
        <taxon>Pseudomonadota</taxon>
        <taxon>Alphaproteobacteria</taxon>
        <taxon>Rhodobacterales</taxon>
        <taxon>Roseobacteraceae</taxon>
        <taxon>Mameliella</taxon>
    </lineage>
</organism>
<name>A0A0B3RFJ8_9RHOB</name>
<feature type="transmembrane region" description="Helical" evidence="7">
    <location>
        <begin position="12"/>
        <end position="31"/>
    </location>
</feature>
<evidence type="ECO:0000313" key="10">
    <source>
        <dbReference type="Proteomes" id="UP000030960"/>
    </source>
</evidence>
<dbReference type="Pfam" id="PF03150">
    <property type="entry name" value="CCP_MauG"/>
    <property type="match status" value="1"/>
</dbReference>
<dbReference type="GO" id="GO:0009055">
    <property type="term" value="F:electron transfer activity"/>
    <property type="evidence" value="ECO:0007669"/>
    <property type="project" value="InterPro"/>
</dbReference>
<dbReference type="PATRIC" id="fig|1515334.3.peg.5432"/>
<accession>A0A0B3RFJ8</accession>
<evidence type="ECO:0000256" key="3">
    <source>
        <dbReference type="ARBA" id="ARBA00022723"/>
    </source>
</evidence>
<dbReference type="Gene3D" id="1.10.760.10">
    <property type="entry name" value="Cytochrome c-like domain"/>
    <property type="match status" value="2"/>
</dbReference>
<evidence type="ECO:0000256" key="6">
    <source>
        <dbReference type="PROSITE-ProRule" id="PRU00433"/>
    </source>
</evidence>
<comment type="subcellular location">
    <subcellularLocation>
        <location evidence="1">Cell envelope</location>
    </subcellularLocation>
</comment>
<keyword evidence="5 6" id="KW-0408">Iron</keyword>
<evidence type="ECO:0000256" key="2">
    <source>
        <dbReference type="ARBA" id="ARBA00022617"/>
    </source>
</evidence>
<sequence>MKRVRPRAVLDLLTRISIIGIGLSLPVWLYLAELRPRIALHRTEKDLRALAAACDQALRSAEATEETRAQLDPAQAARLDLSLEIGRLPCKSYSALTEQLLSEGVSRHALAALNLSATSDPAYPDLRAVLVDADQLDAQLRVTSRLFDLTPLPLKEYLRDAKFRLGERLFFEPLLSGHGDRTCATCHVLALATVDGAALETHLDVSPEWLPGAPARNVPDLWNRDHNDVSTMLWDGRLQAVAAADEGGLELPEPLPTTGFENLMALQSVRPIFIPAEMLGEPGAGNVLVPEARGTPVPEAVLSRVASRLYKVDERGKETETYQRLFRKSYGVGAADEVRPAHLGNALAHYIEIAFQSRDTPWDRYLAGDLSALSADQKSGALIFYGIGRCAVCHAGDVFSDFGFHSVGVSDIREEKDLGRFYATGLAEDRFLFRTPPLRNVTLTAPYFHNGQGKTLSEAIQQHLNPYQFARAYAEGGEHLMGPAEIDAIAPILAPRSMITYAQVELLIAFLKSLEDRRAGNLSP</sequence>
<evidence type="ECO:0000259" key="8">
    <source>
        <dbReference type="PROSITE" id="PS51007"/>
    </source>
</evidence>
<dbReference type="InterPro" id="IPR004852">
    <property type="entry name" value="Di-haem_cyt_c_peroxidsae"/>
</dbReference>
<keyword evidence="10" id="KW-1185">Reference proteome</keyword>
<keyword evidence="2 6" id="KW-0349">Heme</keyword>
<dbReference type="GO" id="GO:0046872">
    <property type="term" value="F:metal ion binding"/>
    <property type="evidence" value="ECO:0007669"/>
    <property type="project" value="UniProtKB-KW"/>
</dbReference>
<proteinExistence type="predicted"/>
<dbReference type="GO" id="GO:0004130">
    <property type="term" value="F:cytochrome-c peroxidase activity"/>
    <property type="evidence" value="ECO:0007669"/>
    <property type="project" value="TreeGrafter"/>
</dbReference>
<keyword evidence="3 6" id="KW-0479">Metal-binding</keyword>
<comment type="caution">
    <text evidence="9">The sequence shown here is derived from an EMBL/GenBank/DDBJ whole genome shotgun (WGS) entry which is preliminary data.</text>
</comment>
<keyword evidence="7" id="KW-1133">Transmembrane helix</keyword>
<dbReference type="InterPro" id="IPR009056">
    <property type="entry name" value="Cyt_c-like_dom"/>
</dbReference>
<protein>
    <submittedName>
        <fullName evidence="9">Di-heme cytochrome c peroxidase</fullName>
    </submittedName>
</protein>
<evidence type="ECO:0000256" key="4">
    <source>
        <dbReference type="ARBA" id="ARBA00023002"/>
    </source>
</evidence>
<reference evidence="9 10" key="1">
    <citation type="submission" date="2014-10" db="EMBL/GenBank/DDBJ databases">
        <title>Genome sequence of Ponticoccus sp. strain UMTAT08 isolated from clonal culture of toxic dinoflagellate Alexandrium tamiyavanichii.</title>
        <authorList>
            <person name="Gan H.Y."/>
            <person name="Muhd D.-D."/>
            <person name="Mohd Noor M.E."/>
            <person name="Yeong Y.S."/>
            <person name="Usup G."/>
        </authorList>
    </citation>
    <scope>NUCLEOTIDE SEQUENCE [LARGE SCALE GENOMIC DNA]</scope>
    <source>
        <strain evidence="9 10">UMTAT08</strain>
    </source>
</reference>
<keyword evidence="9" id="KW-0575">Peroxidase</keyword>
<evidence type="ECO:0000256" key="7">
    <source>
        <dbReference type="SAM" id="Phobius"/>
    </source>
</evidence>
<gene>
    <name evidence="9" type="ORF">OA50_05426</name>
</gene>
<evidence type="ECO:0000256" key="1">
    <source>
        <dbReference type="ARBA" id="ARBA00004196"/>
    </source>
</evidence>
<dbReference type="Proteomes" id="UP000030960">
    <property type="component" value="Unassembled WGS sequence"/>
</dbReference>
<keyword evidence="4" id="KW-0560">Oxidoreductase</keyword>